<dbReference type="Pfam" id="PF13181">
    <property type="entry name" value="TPR_8"/>
    <property type="match status" value="1"/>
</dbReference>
<comment type="similarity">
    <text evidence="9">Belongs to the Tom70 family.</text>
</comment>
<dbReference type="GO" id="GO:0030943">
    <property type="term" value="F:mitochondrion targeting sequence binding"/>
    <property type="evidence" value="ECO:0007669"/>
    <property type="project" value="TreeGrafter"/>
</dbReference>
<sequence>VSLKNRGNKYFKAGQYAKAIQLYEEGLEHCPLDAITERAALYQNRAAAKENLRQYESAIVDCTAALELSPKYLKALNRRAHVYEKLELWEDCLPDVVACCIFEEFKNPDNILRMDQALKKVGQKKAQEEWEKLPHSLPSNAFIRNYLSAFAWNPFTKSTSLNPKEDLTKKPDCTKNSNGADEAGSAAPEEDVQTTQMLSDSVPPQSFRKAYDALDEALDFLDKGDYETSMQWASTAVSLFEAALKTPPTDSSSKRMAEGDEATTNNIQPPVEVSSNTDENLVDPSKSPTLNGHTDGGRNMPPTVMNISENEVSPNEPMTTTSASVGINQLRLARANYCKAVLLNATYLALAGRAADARRLFQIVCAEDSGAELMVRVNALIKSACLSMSVDQDFAACLYDFQNAQSVCPECPDVYLHRGQINLLADQLDEALHDLNTAVKLKPEFSVAQVRPVKILTERGELSASDAEFAKVIELAPDSGLAYAHRGLLQLRWMQDRDAAQKWFTLGAKVDPKCELIHELLGQLAVERGQFSAALEHFGSAIREAKTQNDLAHLIALREGVQAQSRVCEKYNISITDVMATLKREQQQMMMGMA</sequence>
<comment type="subcellular location">
    <subcellularLocation>
        <location evidence="1">Mitochondrion outer membrane</location>
        <topology evidence="1">Single-pass membrane protein</topology>
    </subcellularLocation>
</comment>
<keyword evidence="6" id="KW-1133">Transmembrane helix</keyword>
<feature type="compositionally biased region" description="Polar residues" evidence="11">
    <location>
        <begin position="262"/>
        <end position="279"/>
    </location>
</feature>
<feature type="repeat" description="TPR" evidence="10">
    <location>
        <begin position="412"/>
        <end position="445"/>
    </location>
</feature>
<evidence type="ECO:0000256" key="7">
    <source>
        <dbReference type="ARBA" id="ARBA00023128"/>
    </source>
</evidence>
<dbReference type="GO" id="GO:0030150">
    <property type="term" value="P:protein import into mitochondrial matrix"/>
    <property type="evidence" value="ECO:0007669"/>
    <property type="project" value="TreeGrafter"/>
</dbReference>
<feature type="compositionally biased region" description="Basic and acidic residues" evidence="11">
    <location>
        <begin position="163"/>
        <end position="173"/>
    </location>
</feature>
<keyword evidence="8" id="KW-0472">Membrane</keyword>
<keyword evidence="12" id="KW-0675">Receptor</keyword>
<evidence type="ECO:0000256" key="2">
    <source>
        <dbReference type="ARBA" id="ARBA00022692"/>
    </source>
</evidence>
<evidence type="ECO:0000256" key="1">
    <source>
        <dbReference type="ARBA" id="ARBA00004572"/>
    </source>
</evidence>
<feature type="region of interest" description="Disordered" evidence="11">
    <location>
        <begin position="245"/>
        <end position="299"/>
    </location>
</feature>
<accession>A0A8E0S0E4</accession>
<evidence type="ECO:0000256" key="11">
    <source>
        <dbReference type="SAM" id="MobiDB-lite"/>
    </source>
</evidence>
<evidence type="ECO:0000256" key="10">
    <source>
        <dbReference type="PROSITE-ProRule" id="PRU00339"/>
    </source>
</evidence>
<gene>
    <name evidence="12" type="ORF">FBUS_06928</name>
</gene>
<evidence type="ECO:0000256" key="6">
    <source>
        <dbReference type="ARBA" id="ARBA00022989"/>
    </source>
</evidence>
<evidence type="ECO:0000313" key="13">
    <source>
        <dbReference type="Proteomes" id="UP000728185"/>
    </source>
</evidence>
<dbReference type="InterPro" id="IPR011990">
    <property type="entry name" value="TPR-like_helical_dom_sf"/>
</dbReference>
<keyword evidence="7" id="KW-0496">Mitochondrion</keyword>
<evidence type="ECO:0000256" key="3">
    <source>
        <dbReference type="ARBA" id="ARBA00022737"/>
    </source>
</evidence>
<organism evidence="12 13">
    <name type="scientific">Fasciolopsis buskii</name>
    <dbReference type="NCBI Taxonomy" id="27845"/>
    <lineage>
        <taxon>Eukaryota</taxon>
        <taxon>Metazoa</taxon>
        <taxon>Spiralia</taxon>
        <taxon>Lophotrochozoa</taxon>
        <taxon>Platyhelminthes</taxon>
        <taxon>Trematoda</taxon>
        <taxon>Digenea</taxon>
        <taxon>Plagiorchiida</taxon>
        <taxon>Echinostomata</taxon>
        <taxon>Echinostomatoidea</taxon>
        <taxon>Fasciolidae</taxon>
        <taxon>Fasciolopsis</taxon>
    </lineage>
</organism>
<dbReference type="EMBL" id="LUCM01002549">
    <property type="protein sequence ID" value="KAA0197178.1"/>
    <property type="molecule type" value="Genomic_DNA"/>
</dbReference>
<dbReference type="Gene3D" id="1.25.40.10">
    <property type="entry name" value="Tetratricopeptide repeat domain"/>
    <property type="match status" value="3"/>
</dbReference>
<name>A0A8E0S0E4_9TREM</name>
<dbReference type="PANTHER" id="PTHR46208:SF1">
    <property type="entry name" value="MITOCHONDRIAL IMPORT RECEPTOR SUBUNIT TOM70"/>
    <property type="match status" value="1"/>
</dbReference>
<dbReference type="GO" id="GO:0008320">
    <property type="term" value="F:protein transmembrane transporter activity"/>
    <property type="evidence" value="ECO:0007669"/>
    <property type="project" value="TreeGrafter"/>
</dbReference>
<dbReference type="GO" id="GO:0005741">
    <property type="term" value="C:mitochondrial outer membrane"/>
    <property type="evidence" value="ECO:0007669"/>
    <property type="project" value="UniProtKB-SubCell"/>
</dbReference>
<dbReference type="SMART" id="SM00028">
    <property type="entry name" value="TPR"/>
    <property type="match status" value="5"/>
</dbReference>
<evidence type="ECO:0000256" key="8">
    <source>
        <dbReference type="ARBA" id="ARBA00023136"/>
    </source>
</evidence>
<dbReference type="SUPFAM" id="SSF48452">
    <property type="entry name" value="TPR-like"/>
    <property type="match status" value="2"/>
</dbReference>
<keyword evidence="5 10" id="KW-0802">TPR repeat</keyword>
<dbReference type="Proteomes" id="UP000728185">
    <property type="component" value="Unassembled WGS sequence"/>
</dbReference>
<keyword evidence="3" id="KW-0677">Repeat</keyword>
<dbReference type="InterPro" id="IPR019734">
    <property type="entry name" value="TPR_rpt"/>
</dbReference>
<feature type="non-terminal residue" evidence="12">
    <location>
        <position position="1"/>
    </location>
</feature>
<dbReference type="OrthoDB" id="66418at2759"/>
<keyword evidence="13" id="KW-1185">Reference proteome</keyword>
<dbReference type="PANTHER" id="PTHR46208">
    <property type="entry name" value="MITOCHONDRIAL IMPORT RECEPTOR SUBUNIT TOM70"/>
    <property type="match status" value="1"/>
</dbReference>
<feature type="region of interest" description="Disordered" evidence="11">
    <location>
        <begin position="161"/>
        <end position="204"/>
    </location>
</feature>
<evidence type="ECO:0000256" key="9">
    <source>
        <dbReference type="ARBA" id="ARBA00038030"/>
    </source>
</evidence>
<comment type="caution">
    <text evidence="12">The sequence shown here is derived from an EMBL/GenBank/DDBJ whole genome shotgun (WGS) entry which is preliminary data.</text>
</comment>
<dbReference type="GO" id="GO:0045039">
    <property type="term" value="P:protein insertion into mitochondrial inner membrane"/>
    <property type="evidence" value="ECO:0007669"/>
    <property type="project" value="TreeGrafter"/>
</dbReference>
<feature type="compositionally biased region" description="Polar residues" evidence="11">
    <location>
        <begin position="193"/>
        <end position="204"/>
    </location>
</feature>
<dbReference type="AlphaFoldDB" id="A0A8E0S0E4"/>
<reference evidence="12" key="1">
    <citation type="submission" date="2019-05" db="EMBL/GenBank/DDBJ databases">
        <title>Annotation for the trematode Fasciolopsis buski.</title>
        <authorList>
            <person name="Choi Y.-J."/>
        </authorList>
    </citation>
    <scope>NUCLEOTIDE SEQUENCE</scope>
    <source>
        <strain evidence="12">HT</strain>
        <tissue evidence="12">Whole worm</tissue>
    </source>
</reference>
<evidence type="ECO:0000313" key="12">
    <source>
        <dbReference type="EMBL" id="KAA0197178.1"/>
    </source>
</evidence>
<evidence type="ECO:0000256" key="4">
    <source>
        <dbReference type="ARBA" id="ARBA00022787"/>
    </source>
</evidence>
<dbReference type="Pfam" id="PF00515">
    <property type="entry name" value="TPR_1"/>
    <property type="match status" value="1"/>
</dbReference>
<keyword evidence="4" id="KW-1000">Mitochondrion outer membrane</keyword>
<proteinExistence type="inferred from homology"/>
<evidence type="ECO:0000256" key="5">
    <source>
        <dbReference type="ARBA" id="ARBA00022803"/>
    </source>
</evidence>
<dbReference type="PROSITE" id="PS50005">
    <property type="entry name" value="TPR"/>
    <property type="match status" value="1"/>
</dbReference>
<protein>
    <submittedName>
        <fullName evidence="12">Mitochondrial import receptor subunit TOM70</fullName>
    </submittedName>
</protein>
<keyword evidence="2" id="KW-0812">Transmembrane</keyword>